<dbReference type="PANTHER" id="PTHR38478:SF1">
    <property type="entry name" value="ZINC DEPENDENT METALLOPROTEASE DOMAIN LIPOPROTEIN"/>
    <property type="match status" value="1"/>
</dbReference>
<protein>
    <submittedName>
        <fullName evidence="5">Zinc-dependent metalloprotease</fullName>
    </submittedName>
</protein>
<dbReference type="InterPro" id="IPR032534">
    <property type="entry name" value="EcxA_zinc-bd"/>
</dbReference>
<feature type="domain" description="EcxA zinc-binding" evidence="2">
    <location>
        <begin position="401"/>
        <end position="707"/>
    </location>
</feature>
<dbReference type="Pfam" id="PF17148">
    <property type="entry name" value="DUF5117"/>
    <property type="match status" value="1"/>
</dbReference>
<keyword evidence="5" id="KW-0482">Metalloprotease</keyword>
<feature type="domain" description="DUF5118" evidence="4">
    <location>
        <begin position="23"/>
        <end position="68"/>
    </location>
</feature>
<accession>A0ABV8PSS5</accession>
<feature type="signal peptide" evidence="1">
    <location>
        <begin position="1"/>
        <end position="20"/>
    </location>
</feature>
<evidence type="ECO:0000259" key="4">
    <source>
        <dbReference type="Pfam" id="PF17162"/>
    </source>
</evidence>
<dbReference type="PANTHER" id="PTHR38478">
    <property type="entry name" value="PEPTIDASE M1A AND M12B"/>
    <property type="match status" value="1"/>
</dbReference>
<keyword evidence="5" id="KW-0645">Protease</keyword>
<reference evidence="6" key="1">
    <citation type="journal article" date="2019" name="Int. J. Syst. Evol. Microbiol.">
        <title>The Global Catalogue of Microorganisms (GCM) 10K type strain sequencing project: providing services to taxonomists for standard genome sequencing and annotation.</title>
        <authorList>
            <consortium name="The Broad Institute Genomics Platform"/>
            <consortium name="The Broad Institute Genome Sequencing Center for Infectious Disease"/>
            <person name="Wu L."/>
            <person name="Ma J."/>
        </authorList>
    </citation>
    <scope>NUCLEOTIDE SEQUENCE [LARGE SCALE GENOMIC DNA]</scope>
    <source>
        <strain evidence="6">CECT 8010</strain>
    </source>
</reference>
<sequence length="805" mass="90302">MRVCYALLLCCTMLFCNAQATSKIADKTKNYKKMEGFFTFWWDATNGKIWLQVDKFDKEFLYVNSLPAGLGSNDIGLDRGQIGGERIVYFNKVGKKVLLVQPNYAYRATSSDANEKKAVRESFAQSILASFAVDEDEGDKVLVDATSFFLRDAHGVADRIKSMRQGTYVFNESRSAIYLQNTKNFPLNSEFEATITFTGGSDAGRFVTTVTPSAEAITVRMHHSFVQLPDSNFTPRRYDIRSGYFGISYFDYSSPFTDPIEQLFIARHRLQKKDPTAAKSEPVKPIIYYLDNGTPEPIRSALMDGAKWWNQAYEAAGYINAFQVRVLPDSADPMDIRYNMVNWVHRSTRGWSYGASITDPRTGEIIKGQVTLGSLRVRQDYLIFTGLLSPYETGKPVPETMKLAALKRLRQLAAHEIGHTLGLQHNYASSFNNRASVMDYPHPNITLNAKGDIDFSQVYTNEIGEWDKRAITYGYADFAPGTNVDDALRKILEENTKNGLLFIADADARAAGGLHPYAHLWDNGKDATEELKNVLAVRKKALENFSEKAIKDNTPMTRLEDALVPVYNYHRYQIEAVTKLIGGMNYSYSVRGDQLQQQPEPLANTIQKKALTDAVACLSPDILTLPESILKLLPPRPPLYYNVGELFAKRTGLSFDALAAAEALADYELAFLFNIERANRLVQMKGRFNTIGFDDVVNTITEAAFKTDGLQGLKKQVQLQTQQQVVTWLLALSINDNANYLVKSICHKKLQEIKADCLAKAKTNLDLKAYYGYIAERITNPKDIIIPPAKEIAPGAPIGCDWEAY</sequence>
<keyword evidence="6" id="KW-1185">Reference proteome</keyword>
<dbReference type="Gene3D" id="3.40.390.10">
    <property type="entry name" value="Collagenase (Catalytic Domain)"/>
    <property type="match status" value="1"/>
</dbReference>
<dbReference type="Pfam" id="PF16313">
    <property type="entry name" value="DUF4953"/>
    <property type="match status" value="1"/>
</dbReference>
<keyword evidence="5" id="KW-0378">Hydrolase</keyword>
<dbReference type="Proteomes" id="UP001595906">
    <property type="component" value="Unassembled WGS sequence"/>
</dbReference>
<dbReference type="RefSeq" id="WP_379012444.1">
    <property type="nucleotide sequence ID" value="NZ_JBHSDC010000003.1"/>
</dbReference>
<evidence type="ECO:0000313" key="6">
    <source>
        <dbReference type="Proteomes" id="UP001595906"/>
    </source>
</evidence>
<dbReference type="Pfam" id="PF17162">
    <property type="entry name" value="DUF5118"/>
    <property type="match status" value="1"/>
</dbReference>
<name>A0ABV8PSS5_9BACT</name>
<gene>
    <name evidence="5" type="ORF">ACFOW1_04090</name>
</gene>
<keyword evidence="1" id="KW-0732">Signal</keyword>
<comment type="caution">
    <text evidence="5">The sequence shown here is derived from an EMBL/GenBank/DDBJ whole genome shotgun (WGS) entry which is preliminary data.</text>
</comment>
<evidence type="ECO:0000313" key="5">
    <source>
        <dbReference type="EMBL" id="MFC4231057.1"/>
    </source>
</evidence>
<dbReference type="InterPro" id="IPR033428">
    <property type="entry name" value="DUF5118"/>
</dbReference>
<dbReference type="CDD" id="cd04276">
    <property type="entry name" value="ZnMc_MMP_like_2"/>
    <property type="match status" value="1"/>
</dbReference>
<dbReference type="InterPro" id="IPR034032">
    <property type="entry name" value="Zn_MMP-like_bac"/>
</dbReference>
<dbReference type="EMBL" id="JBHSDC010000003">
    <property type="protein sequence ID" value="MFC4231057.1"/>
    <property type="molecule type" value="Genomic_DNA"/>
</dbReference>
<proteinExistence type="predicted"/>
<evidence type="ECO:0000259" key="3">
    <source>
        <dbReference type="Pfam" id="PF17148"/>
    </source>
</evidence>
<dbReference type="InterPro" id="IPR024079">
    <property type="entry name" value="MetalloPept_cat_dom_sf"/>
</dbReference>
<organism evidence="5 6">
    <name type="scientific">Parasediminibacterium paludis</name>
    <dbReference type="NCBI Taxonomy" id="908966"/>
    <lineage>
        <taxon>Bacteria</taxon>
        <taxon>Pseudomonadati</taxon>
        <taxon>Bacteroidota</taxon>
        <taxon>Chitinophagia</taxon>
        <taxon>Chitinophagales</taxon>
        <taxon>Chitinophagaceae</taxon>
        <taxon>Parasediminibacterium</taxon>
    </lineage>
</organism>
<feature type="domain" description="DUF5117" evidence="3">
    <location>
        <begin position="80"/>
        <end position="273"/>
    </location>
</feature>
<feature type="chain" id="PRO_5045573696" evidence="1">
    <location>
        <begin position="21"/>
        <end position="805"/>
    </location>
</feature>
<dbReference type="InterPro" id="IPR033413">
    <property type="entry name" value="DUF5117"/>
</dbReference>
<dbReference type="GO" id="GO:0008237">
    <property type="term" value="F:metallopeptidase activity"/>
    <property type="evidence" value="ECO:0007669"/>
    <property type="project" value="UniProtKB-KW"/>
</dbReference>
<evidence type="ECO:0000256" key="1">
    <source>
        <dbReference type="SAM" id="SignalP"/>
    </source>
</evidence>
<dbReference type="SUPFAM" id="SSF55486">
    <property type="entry name" value="Metalloproteases ('zincins'), catalytic domain"/>
    <property type="match status" value="1"/>
</dbReference>
<evidence type="ECO:0000259" key="2">
    <source>
        <dbReference type="Pfam" id="PF16313"/>
    </source>
</evidence>